<dbReference type="OrthoDB" id="9809379at2"/>
<dbReference type="InterPro" id="IPR003959">
    <property type="entry name" value="ATPase_AAA_core"/>
</dbReference>
<dbReference type="EMBL" id="SMTL01000001">
    <property type="protein sequence ID" value="TDK39257.1"/>
    <property type="molecule type" value="Genomic_DNA"/>
</dbReference>
<dbReference type="GO" id="GO:0006508">
    <property type="term" value="P:proteolysis"/>
    <property type="evidence" value="ECO:0007669"/>
    <property type="project" value="InterPro"/>
</dbReference>
<accession>A0A4R5UMX7</accession>
<reference evidence="3 4" key="1">
    <citation type="submission" date="2019-03" db="EMBL/GenBank/DDBJ databases">
        <title>Rhizobium sp. nov., an bacterium isolated from biocrust in Mu Us Desert.</title>
        <authorList>
            <person name="Lixiong L."/>
        </authorList>
    </citation>
    <scope>NUCLEOTIDE SEQUENCE [LARGE SCALE GENOMIC DNA]</scope>
    <source>
        <strain evidence="3 4">SPY-1</strain>
    </source>
</reference>
<dbReference type="PANTHER" id="PTHR23076:SF97">
    <property type="entry name" value="ATP-DEPENDENT ZINC METALLOPROTEASE YME1L1"/>
    <property type="match status" value="1"/>
</dbReference>
<evidence type="ECO:0000313" key="3">
    <source>
        <dbReference type="EMBL" id="TDK39257.1"/>
    </source>
</evidence>
<dbReference type="GO" id="GO:0005524">
    <property type="term" value="F:ATP binding"/>
    <property type="evidence" value="ECO:0007669"/>
    <property type="project" value="UniProtKB-KW"/>
</dbReference>
<dbReference type="SMART" id="SM00382">
    <property type="entry name" value="AAA"/>
    <property type="match status" value="1"/>
</dbReference>
<dbReference type="SUPFAM" id="SSF52540">
    <property type="entry name" value="P-loop containing nucleoside triphosphate hydrolases"/>
    <property type="match status" value="1"/>
</dbReference>
<evidence type="ECO:0000256" key="1">
    <source>
        <dbReference type="RuleBase" id="RU003651"/>
    </source>
</evidence>
<sequence length="615" mass="68413">MHHRLSRDDFDDICRQPAKFLMYSAVRRALRQTEQFRGNARGLMVLVVDKQWIWHAKAAARLLLKDPSNPYVRDDIRSVVAIYDDTSKRRSEVSVVRPEHQSFLLSTSREALPVSIQLAADAIVDIPGPTARHVQAARRLAGVDDVDVQTAAWIARQRAEVVIGLSARNSLKYFDASLLGRPPDEPERGPKLSDLPGYRPTRRWVADLKGDVADWRQGRLQWSELSKGILLTGPPGTGKTLFATGLANELGFDLVSTSVAEWQGSKQGYLGDTLSAMSKSFADAASRRGAVLFIDELDAIGDRARMRSDHVYYEGNVIARFLELVTRINEQPGTVVVAATNYEHLIDPAILRSGRLEEHIVLELPDEEERAEMFSYHLGHGISSQQLRPLTDQLRLATPADIDKYAREAKRHARQRKAMVDLGDVAAALPAKAPLPEDVLHRIAVHESGHAIMALASGQVEAVHIRLETHMVEGVTVQDGGRVQYEMKDMALPTERQLLARVRTMLAGMAAEEVVFGTRSIGSGGVQGSDLDQATRLAYRLAGSYGLGKWLRFQVDAQWVDHSFQPMPELRVEVDGILGREYRATKELLSKEKAALMRMAAELAVDREIRLGRQS</sequence>
<comment type="similarity">
    <text evidence="1">Belongs to the AAA ATPase family.</text>
</comment>
<dbReference type="Pfam" id="PF00004">
    <property type="entry name" value="AAA"/>
    <property type="match status" value="1"/>
</dbReference>
<keyword evidence="1" id="KW-0547">Nucleotide-binding</keyword>
<keyword evidence="4" id="KW-1185">Reference proteome</keyword>
<organism evidence="3 4">
    <name type="scientific">Rhizobium deserti</name>
    <dbReference type="NCBI Taxonomy" id="2547961"/>
    <lineage>
        <taxon>Bacteria</taxon>
        <taxon>Pseudomonadati</taxon>
        <taxon>Pseudomonadota</taxon>
        <taxon>Alphaproteobacteria</taxon>
        <taxon>Hyphomicrobiales</taxon>
        <taxon>Rhizobiaceae</taxon>
        <taxon>Rhizobium/Agrobacterium group</taxon>
        <taxon>Rhizobium</taxon>
    </lineage>
</organism>
<dbReference type="InterPro" id="IPR037219">
    <property type="entry name" value="Peptidase_M41-like"/>
</dbReference>
<dbReference type="RefSeq" id="WP_133314706.1">
    <property type="nucleotide sequence ID" value="NZ_SMTL01000001.1"/>
</dbReference>
<dbReference type="InterPro" id="IPR003593">
    <property type="entry name" value="AAA+_ATPase"/>
</dbReference>
<dbReference type="Gene3D" id="1.20.58.760">
    <property type="entry name" value="Peptidase M41"/>
    <property type="match status" value="1"/>
</dbReference>
<feature type="domain" description="AAA+ ATPase" evidence="2">
    <location>
        <begin position="225"/>
        <end position="366"/>
    </location>
</feature>
<dbReference type="InterPro" id="IPR000642">
    <property type="entry name" value="Peptidase_M41"/>
</dbReference>
<dbReference type="GO" id="GO:0004176">
    <property type="term" value="F:ATP-dependent peptidase activity"/>
    <property type="evidence" value="ECO:0007669"/>
    <property type="project" value="InterPro"/>
</dbReference>
<evidence type="ECO:0000313" key="4">
    <source>
        <dbReference type="Proteomes" id="UP000295238"/>
    </source>
</evidence>
<dbReference type="GO" id="GO:0005886">
    <property type="term" value="C:plasma membrane"/>
    <property type="evidence" value="ECO:0007669"/>
    <property type="project" value="TreeGrafter"/>
</dbReference>
<dbReference type="AlphaFoldDB" id="A0A4R5UMX7"/>
<dbReference type="Gene3D" id="3.40.50.300">
    <property type="entry name" value="P-loop containing nucleotide triphosphate hydrolases"/>
    <property type="match status" value="1"/>
</dbReference>
<dbReference type="SUPFAM" id="SSF140990">
    <property type="entry name" value="FtsH protease domain-like"/>
    <property type="match status" value="1"/>
</dbReference>
<protein>
    <submittedName>
        <fullName evidence="3">AAA family ATPase</fullName>
    </submittedName>
</protein>
<dbReference type="GO" id="GO:0030163">
    <property type="term" value="P:protein catabolic process"/>
    <property type="evidence" value="ECO:0007669"/>
    <property type="project" value="TreeGrafter"/>
</dbReference>
<dbReference type="Gene3D" id="1.10.8.60">
    <property type="match status" value="1"/>
</dbReference>
<name>A0A4R5UMX7_9HYPH</name>
<dbReference type="Pfam" id="PF01434">
    <property type="entry name" value="Peptidase_M41"/>
    <property type="match status" value="1"/>
</dbReference>
<dbReference type="InterPro" id="IPR027417">
    <property type="entry name" value="P-loop_NTPase"/>
</dbReference>
<keyword evidence="1" id="KW-0067">ATP-binding</keyword>
<dbReference type="PANTHER" id="PTHR23076">
    <property type="entry name" value="METALLOPROTEASE M41 FTSH"/>
    <property type="match status" value="1"/>
</dbReference>
<dbReference type="Proteomes" id="UP000295238">
    <property type="component" value="Unassembled WGS sequence"/>
</dbReference>
<dbReference type="CDD" id="cd19481">
    <property type="entry name" value="RecA-like_protease"/>
    <property type="match status" value="1"/>
</dbReference>
<dbReference type="GO" id="GO:0016887">
    <property type="term" value="F:ATP hydrolysis activity"/>
    <property type="evidence" value="ECO:0007669"/>
    <property type="project" value="InterPro"/>
</dbReference>
<proteinExistence type="inferred from homology"/>
<dbReference type="InterPro" id="IPR003960">
    <property type="entry name" value="ATPase_AAA_CS"/>
</dbReference>
<comment type="caution">
    <text evidence="3">The sequence shown here is derived from an EMBL/GenBank/DDBJ whole genome shotgun (WGS) entry which is preliminary data.</text>
</comment>
<dbReference type="GO" id="GO:0004222">
    <property type="term" value="F:metalloendopeptidase activity"/>
    <property type="evidence" value="ECO:0007669"/>
    <property type="project" value="InterPro"/>
</dbReference>
<dbReference type="PROSITE" id="PS00674">
    <property type="entry name" value="AAA"/>
    <property type="match status" value="1"/>
</dbReference>
<evidence type="ECO:0000259" key="2">
    <source>
        <dbReference type="SMART" id="SM00382"/>
    </source>
</evidence>
<gene>
    <name evidence="3" type="ORF">E2F50_03800</name>
</gene>